<reference evidence="1 2" key="1">
    <citation type="journal article" date="2011" name="MBio">
        <title>Evidence of a dominant lineage of Vibrio cholerae-specific lytic bacteriophages shed by cholera patients over a 10-year period in Dhaka, Bangladesh.</title>
        <authorList>
            <person name="Seed K.D."/>
            <person name="Bodi K.L."/>
            <person name="Kropinski A.M."/>
            <person name="Ackermann H.W."/>
            <person name="Calderwood S.B."/>
            <person name="Qadri F."/>
            <person name="Camilli A."/>
        </authorList>
    </citation>
    <scope>NUCLEOTIDE SEQUENCE [LARGE SCALE GENOMIC DNA]</scope>
</reference>
<protein>
    <submittedName>
        <fullName evidence="1">Uncharacterized protein ORF161</fullName>
    </submittedName>
</protein>
<evidence type="ECO:0000313" key="2">
    <source>
        <dbReference type="Proteomes" id="UP000007502"/>
    </source>
</evidence>
<name>F1D1I4_9CAUD</name>
<dbReference type="KEGG" id="vg:10228641"/>
<accession>F1D1I4</accession>
<proteinExistence type="predicted"/>
<organism evidence="1 2">
    <name type="scientific">Vibrio phage ICP1</name>
    <dbReference type="NCBI Taxonomy" id="979525"/>
    <lineage>
        <taxon>Viruses</taxon>
        <taxon>Duplodnaviria</taxon>
        <taxon>Heunggongvirae</taxon>
        <taxon>Uroviricota</taxon>
        <taxon>Caudoviricetes</taxon>
        <taxon>Mohonavirus</taxon>
        <taxon>Mohonavirus ICP1</taxon>
    </lineage>
</organism>
<dbReference type="Proteomes" id="UP000007502">
    <property type="component" value="Segment"/>
</dbReference>
<evidence type="ECO:0000313" key="1">
    <source>
        <dbReference type="EMBL" id="ADX87978.1"/>
    </source>
</evidence>
<keyword evidence="2" id="KW-1185">Reference proteome</keyword>
<dbReference type="GeneID" id="10228641"/>
<gene>
    <name evidence="1" type="primary">ORF161</name>
</gene>
<dbReference type="EMBL" id="HQ641347">
    <property type="protein sequence ID" value="ADX87978.1"/>
    <property type="molecule type" value="Genomic_DNA"/>
</dbReference>
<dbReference type="RefSeq" id="YP_004251103.1">
    <property type="nucleotide sequence ID" value="NC_015157.1"/>
</dbReference>
<sequence length="95" mass="11114">MKETVQILEKIKRELRAFSVEIRYGDAFDNEGEHTFLSIAIYTEMLDNPIEIDINLDKVLTGDINIDTMLEELKFELDCNLIAANFYSHYSERVH</sequence>